<evidence type="ECO:0000256" key="5">
    <source>
        <dbReference type="ARBA" id="ARBA00023136"/>
    </source>
</evidence>
<gene>
    <name evidence="9" type="ORF">SAMN05444336_10972</name>
</gene>
<feature type="transmembrane region" description="Helical" evidence="6">
    <location>
        <begin position="91"/>
        <end position="111"/>
    </location>
</feature>
<dbReference type="AlphaFoldDB" id="A0A1H3E724"/>
<reference evidence="9 10" key="1">
    <citation type="submission" date="2016-10" db="EMBL/GenBank/DDBJ databases">
        <authorList>
            <person name="de Groot N.N."/>
        </authorList>
    </citation>
    <scope>NUCLEOTIDE SEQUENCE [LARGE SCALE GENOMIC DNA]</scope>
    <source>
        <strain evidence="9 10">DSM 17890</strain>
    </source>
</reference>
<evidence type="ECO:0000256" key="4">
    <source>
        <dbReference type="ARBA" id="ARBA00022989"/>
    </source>
</evidence>
<dbReference type="GO" id="GO:0005886">
    <property type="term" value="C:plasma membrane"/>
    <property type="evidence" value="ECO:0007669"/>
    <property type="project" value="UniProtKB-SubCell"/>
</dbReference>
<keyword evidence="2" id="KW-1003">Cell membrane</keyword>
<dbReference type="PANTHER" id="PTHR35007">
    <property type="entry name" value="INTEGRAL MEMBRANE PROTEIN-RELATED"/>
    <property type="match status" value="1"/>
</dbReference>
<feature type="transmembrane region" description="Helical" evidence="6">
    <location>
        <begin position="261"/>
        <end position="281"/>
    </location>
</feature>
<dbReference type="STRING" id="356660.SAMN05444336_10972"/>
<keyword evidence="5 6" id="KW-0472">Membrane</keyword>
<evidence type="ECO:0000313" key="9">
    <source>
        <dbReference type="EMBL" id="SDX73734.1"/>
    </source>
</evidence>
<dbReference type="InterPro" id="IPR045824">
    <property type="entry name" value="T2SS_TadB-like_N"/>
</dbReference>
<evidence type="ECO:0000256" key="3">
    <source>
        <dbReference type="ARBA" id="ARBA00022692"/>
    </source>
</evidence>
<feature type="transmembrane region" description="Helical" evidence="6">
    <location>
        <begin position="6"/>
        <end position="26"/>
    </location>
</feature>
<feature type="domain" description="Type II secretion system protein GspF" evidence="7">
    <location>
        <begin position="153"/>
        <end position="277"/>
    </location>
</feature>
<dbReference type="InterPro" id="IPR018076">
    <property type="entry name" value="T2SS_GspF_dom"/>
</dbReference>
<organism evidence="9 10">
    <name type="scientific">Albimonas donghaensis</name>
    <dbReference type="NCBI Taxonomy" id="356660"/>
    <lineage>
        <taxon>Bacteria</taxon>
        <taxon>Pseudomonadati</taxon>
        <taxon>Pseudomonadota</taxon>
        <taxon>Alphaproteobacteria</taxon>
        <taxon>Rhodobacterales</taxon>
        <taxon>Paracoccaceae</taxon>
        <taxon>Albimonas</taxon>
    </lineage>
</organism>
<keyword evidence="10" id="KW-1185">Reference proteome</keyword>
<name>A0A1H3E724_9RHOB</name>
<evidence type="ECO:0000256" key="1">
    <source>
        <dbReference type="ARBA" id="ARBA00004651"/>
    </source>
</evidence>
<evidence type="ECO:0000313" key="10">
    <source>
        <dbReference type="Proteomes" id="UP000199118"/>
    </source>
</evidence>
<dbReference type="RefSeq" id="WP_092684448.1">
    <property type="nucleotide sequence ID" value="NZ_FNMZ01000009.1"/>
</dbReference>
<dbReference type="PANTHER" id="PTHR35007:SF1">
    <property type="entry name" value="PILUS ASSEMBLY PROTEIN"/>
    <property type="match status" value="1"/>
</dbReference>
<dbReference type="EMBL" id="FNMZ01000009">
    <property type="protein sequence ID" value="SDX73734.1"/>
    <property type="molecule type" value="Genomic_DNA"/>
</dbReference>
<feature type="domain" description="Type II secretion system protein TadB-like N-terminal" evidence="8">
    <location>
        <begin position="2"/>
        <end position="141"/>
    </location>
</feature>
<evidence type="ECO:0000259" key="8">
    <source>
        <dbReference type="Pfam" id="PF19360"/>
    </source>
</evidence>
<dbReference type="OrthoDB" id="9803381at2"/>
<sequence length="320" mass="35022">MAVAPLVFIAIFVGIFLAVEGVYLLAFGRSARRDAKVNRRLTLLEKGEDPMEVLTQLRKERERHINAANAPLVASLFDKAAQANIPWSPRIILLITGIAGALVFVGMVMFADIGPLLSAPLALGMSYGAMYVWLNSRAKKRLARFEEQLPEAIELMVRALRIGHPFSSAIALVAQEMPDPVGTEFGIIADEAIYGLDINDSLDRLADRVAVPDLRFLAVAVAIQSQSGGNLAEILAGLAAVVRSRFKLFRKVKAITAESRWSGWFLSAFPILALIVVQLIRPNYYDGVVDHPAFVPATIVVGIMLAINIVFMRMMVNIKV</sequence>
<accession>A0A1H3E724</accession>
<evidence type="ECO:0000256" key="2">
    <source>
        <dbReference type="ARBA" id="ARBA00022475"/>
    </source>
</evidence>
<proteinExistence type="predicted"/>
<feature type="transmembrane region" description="Helical" evidence="6">
    <location>
        <begin position="117"/>
        <end position="134"/>
    </location>
</feature>
<keyword evidence="3 6" id="KW-0812">Transmembrane</keyword>
<keyword evidence="4 6" id="KW-1133">Transmembrane helix</keyword>
<dbReference type="Proteomes" id="UP000199118">
    <property type="component" value="Unassembled WGS sequence"/>
</dbReference>
<protein>
    <submittedName>
        <fullName evidence="9">Tight adherence protein B</fullName>
    </submittedName>
</protein>
<evidence type="ECO:0000259" key="7">
    <source>
        <dbReference type="Pfam" id="PF00482"/>
    </source>
</evidence>
<dbReference type="Pfam" id="PF00482">
    <property type="entry name" value="T2SSF"/>
    <property type="match status" value="1"/>
</dbReference>
<comment type="subcellular location">
    <subcellularLocation>
        <location evidence="1">Cell membrane</location>
        <topology evidence="1">Multi-pass membrane protein</topology>
    </subcellularLocation>
</comment>
<evidence type="ECO:0000256" key="6">
    <source>
        <dbReference type="SAM" id="Phobius"/>
    </source>
</evidence>
<dbReference type="Pfam" id="PF19360">
    <property type="entry name" value="TadB_TadC_N"/>
    <property type="match status" value="1"/>
</dbReference>
<feature type="transmembrane region" description="Helical" evidence="6">
    <location>
        <begin position="293"/>
        <end position="311"/>
    </location>
</feature>